<dbReference type="Proteomes" id="UP000786989">
    <property type="component" value="Unassembled WGS sequence"/>
</dbReference>
<dbReference type="AlphaFoldDB" id="A0A9D2UYM4"/>
<reference evidence="3" key="1">
    <citation type="journal article" date="2021" name="PeerJ">
        <title>Extensive microbial diversity within the chicken gut microbiome revealed by metagenomics and culture.</title>
        <authorList>
            <person name="Gilroy R."/>
            <person name="Ravi A."/>
            <person name="Getino M."/>
            <person name="Pursley I."/>
            <person name="Horton D.L."/>
            <person name="Alikhan N.F."/>
            <person name="Baker D."/>
            <person name="Gharbi K."/>
            <person name="Hall N."/>
            <person name="Watson M."/>
            <person name="Adriaenssens E.M."/>
            <person name="Foster-Nyarko E."/>
            <person name="Jarju S."/>
            <person name="Secka A."/>
            <person name="Antonio M."/>
            <person name="Oren A."/>
            <person name="Chaudhuri R.R."/>
            <person name="La Ragione R."/>
            <person name="Hildebrand F."/>
            <person name="Pallen M.J."/>
        </authorList>
    </citation>
    <scope>NUCLEOTIDE SEQUENCE</scope>
    <source>
        <strain evidence="3">ChiGjej6B6-11269</strain>
    </source>
</reference>
<keyword evidence="2" id="KW-0732">Signal</keyword>
<feature type="compositionally biased region" description="Polar residues" evidence="1">
    <location>
        <begin position="54"/>
        <end position="67"/>
    </location>
</feature>
<name>A0A9D2UYM4_9ACTN</name>
<proteinExistence type="predicted"/>
<evidence type="ECO:0000256" key="1">
    <source>
        <dbReference type="SAM" id="MobiDB-lite"/>
    </source>
</evidence>
<comment type="caution">
    <text evidence="3">The sequence shown here is derived from an EMBL/GenBank/DDBJ whole genome shotgun (WGS) entry which is preliminary data.</text>
</comment>
<dbReference type="EMBL" id="DYWI01000203">
    <property type="protein sequence ID" value="HJF66561.1"/>
    <property type="molecule type" value="Genomic_DNA"/>
</dbReference>
<accession>A0A9D2UYM4</accession>
<reference evidence="3" key="2">
    <citation type="submission" date="2021-09" db="EMBL/GenBank/DDBJ databases">
        <authorList>
            <person name="Gilroy R."/>
        </authorList>
    </citation>
    <scope>NUCLEOTIDE SEQUENCE</scope>
    <source>
        <strain evidence="3">ChiGjej6B6-11269</strain>
    </source>
</reference>
<feature type="signal peptide" evidence="2">
    <location>
        <begin position="1"/>
        <end position="31"/>
    </location>
</feature>
<gene>
    <name evidence="3" type="ORF">K8U77_10680</name>
</gene>
<organism evidence="3 4">
    <name type="scientific">Slackia equolifaciens</name>
    <dbReference type="NCBI Taxonomy" id="498718"/>
    <lineage>
        <taxon>Bacteria</taxon>
        <taxon>Bacillati</taxon>
        <taxon>Actinomycetota</taxon>
        <taxon>Coriobacteriia</taxon>
        <taxon>Eggerthellales</taxon>
        <taxon>Eggerthellaceae</taxon>
        <taxon>Slackia</taxon>
    </lineage>
</organism>
<evidence type="ECO:0000313" key="3">
    <source>
        <dbReference type="EMBL" id="HJF66561.1"/>
    </source>
</evidence>
<evidence type="ECO:0000256" key="2">
    <source>
        <dbReference type="SAM" id="SignalP"/>
    </source>
</evidence>
<feature type="region of interest" description="Disordered" evidence="1">
    <location>
        <begin position="45"/>
        <end position="87"/>
    </location>
</feature>
<feature type="chain" id="PRO_5038909669" evidence="2">
    <location>
        <begin position="32"/>
        <end position="295"/>
    </location>
</feature>
<evidence type="ECO:0000313" key="4">
    <source>
        <dbReference type="Proteomes" id="UP000786989"/>
    </source>
</evidence>
<protein>
    <submittedName>
        <fullName evidence="3">Uncharacterized protein</fullName>
    </submittedName>
</protein>
<sequence>MEQTKQRSRRRVPLVVIVALALTLAAGTAFAAHYIYTNYIAPQNQPAQEQPAQDTQPEGSTPEQEQTPSREEQTPSEEDTLAAAQAEAAQAYEEVLDSYRSYIEDAQASSDDEAMLMLAGDIDSVEYPYVYVGDFFIGISTDSIALDYTYQDIDGDSIDELFIRQSIDDSSYDAPIICAFDFNEGHVSRFAESIVRGGYYITEDGQLINHGSGGFDTNTSTLCSWNGDELITVASVGYTYASDADRGNPNSPYELTTVENGHKTEDVVTYDEATEALQVFNEEHPAADSISWKKL</sequence>